<dbReference type="OrthoDB" id="3252468at2"/>
<dbReference type="InterPro" id="IPR051601">
    <property type="entry name" value="Serine_prot/Carboxylest_S33"/>
</dbReference>
<evidence type="ECO:0000259" key="4">
    <source>
        <dbReference type="Pfam" id="PF08386"/>
    </source>
</evidence>
<dbReference type="InterPro" id="IPR029058">
    <property type="entry name" value="AB_hydrolase_fold"/>
</dbReference>
<evidence type="ECO:0000313" key="5">
    <source>
        <dbReference type="EMBL" id="TDV54200.1"/>
    </source>
</evidence>
<keyword evidence="6" id="KW-1185">Reference proteome</keyword>
<dbReference type="Gene3D" id="3.40.50.1820">
    <property type="entry name" value="alpha/beta hydrolase"/>
    <property type="match status" value="1"/>
</dbReference>
<name>A0A4R7VVZ2_9PSEU</name>
<dbReference type="EMBL" id="SOCP01000004">
    <property type="protein sequence ID" value="TDV54200.1"/>
    <property type="molecule type" value="Genomic_DNA"/>
</dbReference>
<comment type="similarity">
    <text evidence="1">Belongs to the peptidase S33 family.</text>
</comment>
<evidence type="ECO:0000256" key="3">
    <source>
        <dbReference type="ARBA" id="ARBA00022801"/>
    </source>
</evidence>
<evidence type="ECO:0000256" key="2">
    <source>
        <dbReference type="ARBA" id="ARBA00022729"/>
    </source>
</evidence>
<proteinExistence type="inferred from homology"/>
<dbReference type="InterPro" id="IPR013595">
    <property type="entry name" value="Pept_S33_TAP-like_C"/>
</dbReference>
<dbReference type="Proteomes" id="UP000294927">
    <property type="component" value="Unassembled WGS sequence"/>
</dbReference>
<accession>A0A4R7VVZ2</accession>
<dbReference type="GO" id="GO:0016787">
    <property type="term" value="F:hydrolase activity"/>
    <property type="evidence" value="ECO:0007669"/>
    <property type="project" value="UniProtKB-KW"/>
</dbReference>
<sequence>MTFTTAPVAGVAAETGLAWGPCADMAVDPRQECATLRVPLDYRHPRGERIDLAVSRISTARPGMRRGVLLLIPGGPGNAGLARPTTHGLKLPPEVQDRYDLVGFDPRGVGRSTPISCGFEQRDLDPVVFQPWPEPTGAERARRMADACVRNAGPLLRHITTRDEARDIDRLRQALGESRLSYWGVSYGTYVGAVHATMFPGRTDRVVLDSNDDPDPRLVARGWSANFAVGAEDRFPDFAAWAATRDDEFGLGATPGAVRDTYLRLTADLDRQPRPDLTGNTLRALMFDTLYADPGFPQLAVFLRAANAGTPAPPVPAAPPGFDNLVSVQTVTACNDVAWPGPTHDYAADVARDRAAHPLTAGMPVNIRPCAFWPYRPSESPTRVTAQGPRNIVLIQNRRDPATPLSGAKRLLEAFGPRAGMVITESGGHNAYLANGNACGDRAVTAFLVDGTRPRARVVTCGAA</sequence>
<comment type="caution">
    <text evidence="5">The sequence shown here is derived from an EMBL/GenBank/DDBJ whole genome shotgun (WGS) entry which is preliminary data.</text>
</comment>
<gene>
    <name evidence="5" type="ORF">CLV71_104671</name>
</gene>
<protein>
    <submittedName>
        <fullName evidence="5">Pimeloyl-ACP methyl ester carboxylesterase</fullName>
    </submittedName>
</protein>
<evidence type="ECO:0000313" key="6">
    <source>
        <dbReference type="Proteomes" id="UP000294927"/>
    </source>
</evidence>
<dbReference type="PANTHER" id="PTHR43248:SF29">
    <property type="entry name" value="TRIPEPTIDYL AMINOPEPTIDASE"/>
    <property type="match status" value="1"/>
</dbReference>
<keyword evidence="3" id="KW-0378">Hydrolase</keyword>
<feature type="domain" description="Peptidase S33 tripeptidyl aminopeptidase-like C-terminal" evidence="4">
    <location>
        <begin position="365"/>
        <end position="456"/>
    </location>
</feature>
<evidence type="ECO:0000256" key="1">
    <source>
        <dbReference type="ARBA" id="ARBA00010088"/>
    </source>
</evidence>
<keyword evidence="2" id="KW-0732">Signal</keyword>
<reference evidence="5 6" key="1">
    <citation type="submission" date="2019-03" db="EMBL/GenBank/DDBJ databases">
        <title>Genomic Encyclopedia of Archaeal and Bacterial Type Strains, Phase II (KMG-II): from individual species to whole genera.</title>
        <authorList>
            <person name="Goeker M."/>
        </authorList>
    </citation>
    <scope>NUCLEOTIDE SEQUENCE [LARGE SCALE GENOMIC DNA]</scope>
    <source>
        <strain evidence="5 6">DSM 45499</strain>
    </source>
</reference>
<dbReference type="AlphaFoldDB" id="A0A4R7VVZ2"/>
<dbReference type="SUPFAM" id="SSF53474">
    <property type="entry name" value="alpha/beta-Hydrolases"/>
    <property type="match status" value="1"/>
</dbReference>
<organism evidence="5 6">
    <name type="scientific">Actinophytocola oryzae</name>
    <dbReference type="NCBI Taxonomy" id="502181"/>
    <lineage>
        <taxon>Bacteria</taxon>
        <taxon>Bacillati</taxon>
        <taxon>Actinomycetota</taxon>
        <taxon>Actinomycetes</taxon>
        <taxon>Pseudonocardiales</taxon>
        <taxon>Pseudonocardiaceae</taxon>
    </lineage>
</organism>
<dbReference type="Pfam" id="PF08386">
    <property type="entry name" value="Abhydrolase_4"/>
    <property type="match status" value="1"/>
</dbReference>
<dbReference type="PANTHER" id="PTHR43248">
    <property type="entry name" value="2-SUCCINYL-6-HYDROXY-2,4-CYCLOHEXADIENE-1-CARBOXYLATE SYNTHASE"/>
    <property type="match status" value="1"/>
</dbReference>